<keyword evidence="2" id="KW-1185">Reference proteome</keyword>
<protein>
    <submittedName>
        <fullName evidence="1">Uncharacterized protein</fullName>
    </submittedName>
</protein>
<dbReference type="Proteomes" id="UP001066276">
    <property type="component" value="Chromosome 10"/>
</dbReference>
<evidence type="ECO:0000313" key="2">
    <source>
        <dbReference type="Proteomes" id="UP001066276"/>
    </source>
</evidence>
<proteinExistence type="predicted"/>
<gene>
    <name evidence="1" type="ORF">NDU88_004670</name>
</gene>
<reference evidence="1" key="1">
    <citation type="journal article" date="2022" name="bioRxiv">
        <title>Sequencing and chromosome-scale assembly of the giantPleurodeles waltlgenome.</title>
        <authorList>
            <person name="Brown T."/>
            <person name="Elewa A."/>
            <person name="Iarovenko S."/>
            <person name="Subramanian E."/>
            <person name="Araus A.J."/>
            <person name="Petzold A."/>
            <person name="Susuki M."/>
            <person name="Suzuki K.-i.T."/>
            <person name="Hayashi T."/>
            <person name="Toyoda A."/>
            <person name="Oliveira C."/>
            <person name="Osipova E."/>
            <person name="Leigh N.D."/>
            <person name="Simon A."/>
            <person name="Yun M.H."/>
        </authorList>
    </citation>
    <scope>NUCLEOTIDE SEQUENCE</scope>
    <source>
        <strain evidence="1">20211129_DDA</strain>
        <tissue evidence="1">Liver</tissue>
    </source>
</reference>
<accession>A0AAV7M6Z5</accession>
<sequence>MSEHNTGNEGVTTNPEPTNFLPADICSGRDRLIGGSRPGNFENHSGEVLAAPILQTVTLFCTGGRYPCVFFFLARELVNGSSFHDCARGAQEAARGAMSFFQRTRSTRSCTRSHSDAPPLPGKGRHVRVGFARRQQLLSVRGATRLLFLDA</sequence>
<dbReference type="AlphaFoldDB" id="A0AAV7M6Z5"/>
<organism evidence="1 2">
    <name type="scientific">Pleurodeles waltl</name>
    <name type="common">Iberian ribbed newt</name>
    <dbReference type="NCBI Taxonomy" id="8319"/>
    <lineage>
        <taxon>Eukaryota</taxon>
        <taxon>Metazoa</taxon>
        <taxon>Chordata</taxon>
        <taxon>Craniata</taxon>
        <taxon>Vertebrata</taxon>
        <taxon>Euteleostomi</taxon>
        <taxon>Amphibia</taxon>
        <taxon>Batrachia</taxon>
        <taxon>Caudata</taxon>
        <taxon>Salamandroidea</taxon>
        <taxon>Salamandridae</taxon>
        <taxon>Pleurodelinae</taxon>
        <taxon>Pleurodeles</taxon>
    </lineage>
</organism>
<evidence type="ECO:0000313" key="1">
    <source>
        <dbReference type="EMBL" id="KAJ1099570.1"/>
    </source>
</evidence>
<name>A0AAV7M6Z5_PLEWA</name>
<comment type="caution">
    <text evidence="1">The sequence shown here is derived from an EMBL/GenBank/DDBJ whole genome shotgun (WGS) entry which is preliminary data.</text>
</comment>
<dbReference type="EMBL" id="JANPWB010000014">
    <property type="protein sequence ID" value="KAJ1099570.1"/>
    <property type="molecule type" value="Genomic_DNA"/>
</dbReference>